<comment type="pathway">
    <text evidence="1">Amino-acid biosynthesis; L-cysteine biosynthesis; L-cysteine from L-serine: step 1/2.</text>
</comment>
<comment type="similarity">
    <text evidence="2 10">Belongs to the transferase hexapeptide repeat family.</text>
</comment>
<evidence type="ECO:0000256" key="2">
    <source>
        <dbReference type="ARBA" id="ARBA00007274"/>
    </source>
</evidence>
<evidence type="ECO:0000256" key="5">
    <source>
        <dbReference type="ARBA" id="ARBA00022605"/>
    </source>
</evidence>
<evidence type="ECO:0000256" key="6">
    <source>
        <dbReference type="ARBA" id="ARBA00022679"/>
    </source>
</evidence>
<evidence type="ECO:0000256" key="10">
    <source>
        <dbReference type="PIRNR" id="PIRNR000441"/>
    </source>
</evidence>
<keyword evidence="6 10" id="KW-0808">Transferase</keyword>
<evidence type="ECO:0000256" key="4">
    <source>
        <dbReference type="ARBA" id="ARBA00018522"/>
    </source>
</evidence>
<dbReference type="InterPro" id="IPR053376">
    <property type="entry name" value="Serine_acetyltransferase"/>
</dbReference>
<sequence length="175" mass="19018">MSAFKELMHTYKKNDPAAGSTLEIVLTYPGVWALFFHRISHYLYNKNSRLLARMLSQFARWLTGIEIHPGAKIGKRFFIDHGMGTVIGETTEIGDDVIIFHGVTLGGRGDEKGKRHPTIHDGVLLSAHVQVIGNITIGSHAKIGAGAVVLKDIPANVTAVGIPAKVVKSKQNEIS</sequence>
<accession>A0ABN0X6W6</accession>
<dbReference type="NCBIfam" id="TIGR01172">
    <property type="entry name" value="cysE"/>
    <property type="match status" value="1"/>
</dbReference>
<comment type="catalytic activity">
    <reaction evidence="9 10">
        <text>L-serine + acetyl-CoA = O-acetyl-L-serine + CoA</text>
        <dbReference type="Rhea" id="RHEA:24560"/>
        <dbReference type="ChEBI" id="CHEBI:33384"/>
        <dbReference type="ChEBI" id="CHEBI:57287"/>
        <dbReference type="ChEBI" id="CHEBI:57288"/>
        <dbReference type="ChEBI" id="CHEBI:58340"/>
        <dbReference type="EC" id="2.3.1.30"/>
    </reaction>
</comment>
<evidence type="ECO:0000256" key="9">
    <source>
        <dbReference type="ARBA" id="ARBA00049486"/>
    </source>
</evidence>
<dbReference type="Pfam" id="PF00132">
    <property type="entry name" value="Hexapep"/>
    <property type="match status" value="1"/>
</dbReference>
<evidence type="ECO:0000256" key="3">
    <source>
        <dbReference type="ARBA" id="ARBA00013266"/>
    </source>
</evidence>
<dbReference type="PIRSF" id="PIRSF000441">
    <property type="entry name" value="CysE"/>
    <property type="match status" value="1"/>
</dbReference>
<comment type="caution">
    <text evidence="11">The sequence shown here is derived from an EMBL/GenBank/DDBJ whole genome shotgun (WGS) entry which is preliminary data.</text>
</comment>
<dbReference type="InterPro" id="IPR045304">
    <property type="entry name" value="LbH_SAT"/>
</dbReference>
<dbReference type="Gene3D" id="1.10.3130.10">
    <property type="entry name" value="serine acetyltransferase, domain 1"/>
    <property type="match status" value="1"/>
</dbReference>
<evidence type="ECO:0000256" key="7">
    <source>
        <dbReference type="ARBA" id="ARBA00023192"/>
    </source>
</evidence>
<reference evidence="12" key="1">
    <citation type="journal article" date="2019" name="Int. J. Syst. Evol. Microbiol.">
        <title>The Global Catalogue of Microorganisms (GCM) 10K type strain sequencing project: providing services to taxonomists for standard genome sequencing and annotation.</title>
        <authorList>
            <consortium name="The Broad Institute Genomics Platform"/>
            <consortium name="The Broad Institute Genome Sequencing Center for Infectious Disease"/>
            <person name="Wu L."/>
            <person name="Ma J."/>
        </authorList>
    </citation>
    <scope>NUCLEOTIDE SEQUENCE [LARGE SCALE GENOMIC DNA]</scope>
    <source>
        <strain evidence="12">JCM 12662</strain>
    </source>
</reference>
<keyword evidence="12" id="KW-1185">Reference proteome</keyword>
<dbReference type="Gene3D" id="2.160.10.10">
    <property type="entry name" value="Hexapeptide repeat proteins"/>
    <property type="match status" value="1"/>
</dbReference>
<keyword evidence="8 10" id="KW-0012">Acyltransferase</keyword>
<protein>
    <recommendedName>
        <fullName evidence="4 10">Serine acetyltransferase</fullName>
        <ecNumber evidence="3 10">2.3.1.30</ecNumber>
    </recommendedName>
</protein>
<evidence type="ECO:0000313" key="12">
    <source>
        <dbReference type="Proteomes" id="UP001501166"/>
    </source>
</evidence>
<dbReference type="Proteomes" id="UP001501166">
    <property type="component" value="Unassembled WGS sequence"/>
</dbReference>
<dbReference type="InterPro" id="IPR011004">
    <property type="entry name" value="Trimer_LpxA-like_sf"/>
</dbReference>
<dbReference type="PANTHER" id="PTHR42811">
    <property type="entry name" value="SERINE ACETYLTRANSFERASE"/>
    <property type="match status" value="1"/>
</dbReference>
<proteinExistence type="inferred from homology"/>
<dbReference type="EC" id="2.3.1.30" evidence="3 10"/>
<name>A0ABN0X6W6_9LACT</name>
<dbReference type="InterPro" id="IPR042122">
    <property type="entry name" value="Ser_AcTrfase_N_sf"/>
</dbReference>
<dbReference type="SUPFAM" id="SSF51161">
    <property type="entry name" value="Trimeric LpxA-like enzymes"/>
    <property type="match status" value="1"/>
</dbReference>
<keyword evidence="7" id="KW-0198">Cysteine biosynthesis</keyword>
<evidence type="ECO:0000256" key="1">
    <source>
        <dbReference type="ARBA" id="ARBA00004876"/>
    </source>
</evidence>
<dbReference type="InterPro" id="IPR005881">
    <property type="entry name" value="Ser_O-AcTrfase"/>
</dbReference>
<evidence type="ECO:0000256" key="8">
    <source>
        <dbReference type="ARBA" id="ARBA00023315"/>
    </source>
</evidence>
<evidence type="ECO:0000313" key="11">
    <source>
        <dbReference type="EMBL" id="GAA0356291.1"/>
    </source>
</evidence>
<dbReference type="CDD" id="cd03354">
    <property type="entry name" value="LbH_SAT"/>
    <property type="match status" value="1"/>
</dbReference>
<dbReference type="EMBL" id="BAAACW010000039">
    <property type="protein sequence ID" value="GAA0356291.1"/>
    <property type="molecule type" value="Genomic_DNA"/>
</dbReference>
<gene>
    <name evidence="11" type="primary">cysE</name>
    <name evidence="11" type="ORF">GCM10008932_06580</name>
</gene>
<dbReference type="InterPro" id="IPR001451">
    <property type="entry name" value="Hexapep"/>
</dbReference>
<keyword evidence="5" id="KW-0028">Amino-acid biosynthesis</keyword>
<dbReference type="NCBIfam" id="NF041874">
    <property type="entry name" value="EPS_EpsC"/>
    <property type="match status" value="1"/>
</dbReference>
<organism evidence="11 12">
    <name type="scientific">Alkalibacterium iburiense</name>
    <dbReference type="NCBI Taxonomy" id="290589"/>
    <lineage>
        <taxon>Bacteria</taxon>
        <taxon>Bacillati</taxon>
        <taxon>Bacillota</taxon>
        <taxon>Bacilli</taxon>
        <taxon>Lactobacillales</taxon>
        <taxon>Carnobacteriaceae</taxon>
        <taxon>Alkalibacterium</taxon>
    </lineage>
</organism>